<feature type="transmembrane region" description="Helical" evidence="2">
    <location>
        <begin position="1618"/>
        <end position="1636"/>
    </location>
</feature>
<keyword evidence="2" id="KW-0472">Membrane</keyword>
<feature type="transmembrane region" description="Helical" evidence="2">
    <location>
        <begin position="630"/>
        <end position="652"/>
    </location>
</feature>
<accession>A0A6G7MAP2</accession>
<feature type="transmembrane region" description="Helical" evidence="2">
    <location>
        <begin position="1567"/>
        <end position="1587"/>
    </location>
</feature>
<reference evidence="3" key="1">
    <citation type="submission" date="2020-02" db="EMBL/GenBank/DDBJ databases">
        <authorList>
            <person name="Sanka Loganathachetti D."/>
            <person name="Muthuraman S."/>
        </authorList>
    </citation>
    <scope>NUCLEOTIDE SEQUENCE</scope>
</reference>
<evidence type="ECO:0000256" key="1">
    <source>
        <dbReference type="SAM" id="MobiDB-lite"/>
    </source>
</evidence>
<feature type="transmembrane region" description="Helical" evidence="2">
    <location>
        <begin position="1123"/>
        <end position="1141"/>
    </location>
</feature>
<feature type="transmembrane region" description="Helical" evidence="2">
    <location>
        <begin position="1301"/>
        <end position="1317"/>
    </location>
</feature>
<feature type="transmembrane region" description="Helical" evidence="2">
    <location>
        <begin position="567"/>
        <end position="591"/>
    </location>
</feature>
<feature type="transmembrane region" description="Helical" evidence="2">
    <location>
        <begin position="1493"/>
        <end position="1511"/>
    </location>
</feature>
<feature type="transmembrane region" description="Helical" evidence="2">
    <location>
        <begin position="1725"/>
        <end position="1745"/>
    </location>
</feature>
<feature type="transmembrane region" description="Helical" evidence="2">
    <location>
        <begin position="416"/>
        <end position="436"/>
    </location>
</feature>
<feature type="transmembrane region" description="Helical" evidence="2">
    <location>
        <begin position="1389"/>
        <end position="1408"/>
    </location>
</feature>
<feature type="transmembrane region" description="Helical" evidence="2">
    <location>
        <begin position="922"/>
        <end position="941"/>
    </location>
</feature>
<feature type="transmembrane region" description="Helical" evidence="2">
    <location>
        <begin position="1153"/>
        <end position="1179"/>
    </location>
</feature>
<organism evidence="3">
    <name type="scientific">uncultured organism</name>
    <dbReference type="NCBI Taxonomy" id="155900"/>
    <lineage>
        <taxon>unclassified sequences</taxon>
        <taxon>environmental samples</taxon>
    </lineage>
</organism>
<feature type="transmembrane region" description="Helical" evidence="2">
    <location>
        <begin position="1924"/>
        <end position="1943"/>
    </location>
</feature>
<feature type="transmembrane region" description="Helical" evidence="2">
    <location>
        <begin position="1593"/>
        <end position="1611"/>
    </location>
</feature>
<sequence>MEEIFGLLCVLFFALAIVAVVGHFLWWLTAAFIRWLSGSLGATEPPLDQRVADVEATVRELNRLHSDGLIEADLHSRLMRLVGGSKTKAAREETPPAHAVPPAPAAPSAMAQPAAEDVVVIEAVVVEEPSPERSATERSEVCESPSVESRSAPVPPVETTPAPISHALDRDYAETPSAPSAARRTLADLLKAFMAEKNIRWGELVSGMLIVGSAVGLVISLRATLSETIPYFPALIFMAITLAIHGAGMYTLRRWNLRTTSRAVLIIALLLTPFVFLSAIIMSGPVTEGLETDGGGAAAAIGSSDDSSTASLQHLRSVTDPAYILAVIVGVLCSGWITFSAGRALLLEGWWRLAAAVLATSVGQLIIDRSTPADPSLTRTFLLVALPVFGYLAATLTQVSRATGWRRLSARRAEQIFVVLGVSTIALLVPLGLFVSHCDSIRDAFARLAPSTSLCAAAVLATGLLVHRRVSTRQLAAMRTAGTALGVTGAMLMGTAVFLAWPQPNLLIAVGLANFVVLVVLALAGRLPVLHTSAVSCLALAVLVSFHDWQGNLPDAAAPTSRQLLDWFLAARSSIVLSVLAILSAGVSLALYRFRRPRDAAAYLQGCGGLAAVSILISMFAGFGPGGDTALATPIFAFYAVGALGAAIVACAKKGAGPICRDGPENAAHLTPSSLLSWTGIALLLTALVHGLWLNEPLRQWLAERGLEVGRPVLSAAILHANLCALMALAVSWKKLRTPETERNTPLWLGLVKPLSWSALAISTLAVPSALWVRDQMFATHAVYFFGIALAWLIVAVILRWPTATAVVQGLTTIGVAFLVAAVCQNCEWPERWWIDPRHIQAQLAVLAAWGAGWSAARRLTVHWPIAKQIVRPAWPTVDEVVLGGLVAVLLILSTVACWPGLLVEMGVVDSLPTDGVYHLAYAAGSWIALALIVVALLMSLWERFTEWALGGVLLAAAAIPLLVSAPFEASGATASAMRWSFGIYTIIGAVAVWMRVPICHSVRRLHWLGWDEFPSWTDRVARETALLIGGMPVVLITTILACRAMVGLPPTDPVEDSLFGRLDTTVSYAGPLLMLVAVLVGHALRERSATYALAGSVVLQYVVSLAYLLGPWTGQPEFWAGLLQWNATALAGYTLVWLALDRRIHRQSEVRTFLAIQMSAMGLAIGLLATWCAVSVFVTPGDSTAYEQPLGRWLSYVAWGLGLISAVWFAVRRPMSARADDLDKTPIRVLKALGSRDMENLLRQVAWLVVALIAVVATSVDPRDAARDWLAYHLLTCGWLAAATGLTAAAWRWRGLWRDAAIVGGLVVLLATRGGWSDPHRLAPWWSVGAAATAAVLAGTLSVRLRSQLFAYASMVSVGLASTFYWIGPFLGRWVRDEGQAVAELWQANLISVVLVAGFWLAVELWFQRRSRRAAFSPDFRFARVHVLVALLGTVFATMLIVGSFGVNCIAREASGGAMFDIAGTGGPLVLGTLGVLLAGSLWDRRANWAMATLYVWGALVIALALDALQLNLEQAFHAVGMSAAGYVALTGVMWRQGARLASVGDRWGVPHAIDGLKRTAGWLPVINMLVAAGVMLIGLVVVLFFDERWMRIGSGFSPVLLAVGLGALAQKERRGLLQFMSLLMTGAAAIYLSWADLTPEWSDEIALDFTIRLLIVLSGLTFVYGVVVVRFVSPNGDWMPPVRRVATTFGIGAIMMLLGVLMLEAIFFEPKVGAPVDAAETTAVSVVLVALIAGLISLALLPGRDPLALTEKGRMGYVYAAEVVGALLFAHVYFCVPDLFTGRLQAYWPYIVMAIAFAGVGVGELFHRRGVRVLSEPLQRSGAFLPLVPAIGVWIIAADKTDYSTLLFLIGLMYLILSILRRSVAAGLLAAVAANGALWSLLSENGLMMWRNPQFWLIPPAASVLIAGQINRNRLGAGQLAALRYASILVIYLSSTSEIFIRGVGQSLWPPIILATLAVAGVFLGIMLRVRAFLYLGSSFVLLSIVSMVWHARVAIDHTWPWWAFLIGLGICILVFFGALEKRRSEIMRWIEHLQQWEE</sequence>
<evidence type="ECO:0000256" key="2">
    <source>
        <dbReference type="SAM" id="Phobius"/>
    </source>
</evidence>
<feature type="transmembrane region" description="Helical" evidence="2">
    <location>
        <begin position="1273"/>
        <end position="1294"/>
    </location>
</feature>
<evidence type="ECO:0000313" key="3">
    <source>
        <dbReference type="EMBL" id="QIJ31411.1"/>
    </source>
</evidence>
<feature type="transmembrane region" description="Helical" evidence="2">
    <location>
        <begin position="1949"/>
        <end position="1968"/>
    </location>
</feature>
<feature type="transmembrane region" description="Helical" evidence="2">
    <location>
        <begin position="1026"/>
        <end position="1047"/>
    </location>
</feature>
<feature type="compositionally biased region" description="Basic and acidic residues" evidence="1">
    <location>
        <begin position="130"/>
        <end position="141"/>
    </location>
</feature>
<feature type="transmembrane region" description="Helical" evidence="2">
    <location>
        <begin position="1656"/>
        <end position="1675"/>
    </location>
</feature>
<proteinExistence type="predicted"/>
<feature type="transmembrane region" description="Helical" evidence="2">
    <location>
        <begin position="6"/>
        <end position="28"/>
    </location>
</feature>
<keyword evidence="2" id="KW-1133">Transmembrane helix</keyword>
<feature type="transmembrane region" description="Helical" evidence="2">
    <location>
        <begin position="506"/>
        <end position="524"/>
    </location>
</feature>
<feature type="transmembrane region" description="Helical" evidence="2">
    <location>
        <begin position="754"/>
        <end position="772"/>
    </location>
</feature>
<feature type="transmembrane region" description="Helical" evidence="2">
    <location>
        <begin position="322"/>
        <end position="342"/>
    </location>
</feature>
<feature type="transmembrane region" description="Helical" evidence="2">
    <location>
        <begin position="349"/>
        <end position="367"/>
    </location>
</feature>
<feature type="transmembrane region" description="Helical" evidence="2">
    <location>
        <begin position="1820"/>
        <end position="1839"/>
    </location>
</feature>
<keyword evidence="2" id="KW-0812">Transmembrane</keyword>
<feature type="transmembrane region" description="Helical" evidence="2">
    <location>
        <begin position="1517"/>
        <end position="1536"/>
    </location>
</feature>
<feature type="transmembrane region" description="Helical" evidence="2">
    <location>
        <begin position="806"/>
        <end position="823"/>
    </location>
</feature>
<feature type="transmembrane region" description="Helical" evidence="2">
    <location>
        <begin position="478"/>
        <end position="500"/>
    </location>
</feature>
<feature type="transmembrane region" description="Helical" evidence="2">
    <location>
        <begin position="843"/>
        <end position="860"/>
    </location>
</feature>
<feature type="transmembrane region" description="Helical" evidence="2">
    <location>
        <begin position="2004"/>
        <end position="2022"/>
    </location>
</feature>
<feature type="transmembrane region" description="Helical" evidence="2">
    <location>
        <begin position="1845"/>
        <end position="1862"/>
    </location>
</feature>
<protein>
    <submittedName>
        <fullName evidence="3">Uncharacterized protein</fullName>
    </submittedName>
</protein>
<feature type="region of interest" description="Disordered" evidence="1">
    <location>
        <begin position="129"/>
        <end position="163"/>
    </location>
</feature>
<feature type="transmembrane region" description="Helical" evidence="2">
    <location>
        <begin position="264"/>
        <end position="282"/>
    </location>
</feature>
<feature type="transmembrane region" description="Helical" evidence="2">
    <location>
        <begin position="204"/>
        <end position="225"/>
    </location>
</feature>
<feature type="transmembrane region" description="Helical" evidence="2">
    <location>
        <begin position="1687"/>
        <end position="1705"/>
    </location>
</feature>
<feature type="transmembrane region" description="Helical" evidence="2">
    <location>
        <begin position="1757"/>
        <end position="1776"/>
    </location>
</feature>
<feature type="region of interest" description="Disordered" evidence="1">
    <location>
        <begin position="85"/>
        <end position="111"/>
    </location>
</feature>
<feature type="transmembrane region" description="Helical" evidence="2">
    <location>
        <begin position="603"/>
        <end position="624"/>
    </location>
</feature>
<feature type="transmembrane region" description="Helical" evidence="2">
    <location>
        <begin position="1242"/>
        <end position="1261"/>
    </location>
</feature>
<dbReference type="EMBL" id="MT109185">
    <property type="protein sequence ID" value="QIJ31411.1"/>
    <property type="molecule type" value="Genomic_DNA"/>
</dbReference>
<feature type="transmembrane region" description="Helical" evidence="2">
    <location>
        <begin position="1460"/>
        <end position="1481"/>
    </location>
</feature>
<feature type="transmembrane region" description="Helical" evidence="2">
    <location>
        <begin position="379"/>
        <end position="396"/>
    </location>
</feature>
<feature type="transmembrane region" description="Helical" evidence="2">
    <location>
        <begin position="980"/>
        <end position="997"/>
    </location>
</feature>
<feature type="transmembrane region" description="Helical" evidence="2">
    <location>
        <begin position="881"/>
        <end position="902"/>
    </location>
</feature>
<feature type="transmembrane region" description="Helical" evidence="2">
    <location>
        <begin position="529"/>
        <end position="547"/>
    </location>
</feature>
<feature type="transmembrane region" description="Helical" evidence="2">
    <location>
        <begin position="713"/>
        <end position="733"/>
    </location>
</feature>
<feature type="transmembrane region" description="Helical" evidence="2">
    <location>
        <begin position="1788"/>
        <end position="1808"/>
    </location>
</feature>
<feature type="transmembrane region" description="Helical" evidence="2">
    <location>
        <begin position="448"/>
        <end position="466"/>
    </location>
</feature>
<feature type="transmembrane region" description="Helical" evidence="2">
    <location>
        <begin position="1323"/>
        <end position="1343"/>
    </location>
</feature>
<feature type="transmembrane region" description="Helical" evidence="2">
    <location>
        <begin position="231"/>
        <end position="252"/>
    </location>
</feature>
<feature type="transmembrane region" description="Helical" evidence="2">
    <location>
        <begin position="1350"/>
        <end position="1369"/>
    </location>
</feature>
<name>A0A6G7MAP2_9ZZZZ</name>
<feature type="transmembrane region" description="Helical" evidence="2">
    <location>
        <begin position="1428"/>
        <end position="1448"/>
    </location>
</feature>
<feature type="transmembrane region" description="Helical" evidence="2">
    <location>
        <begin position="1975"/>
        <end position="1992"/>
    </location>
</feature>
<feature type="transmembrane region" description="Helical" evidence="2">
    <location>
        <begin position="1092"/>
        <end position="1111"/>
    </location>
</feature>
<feature type="transmembrane region" description="Helical" evidence="2">
    <location>
        <begin position="1067"/>
        <end position="1085"/>
    </location>
</feature>
<feature type="transmembrane region" description="Helical" evidence="2">
    <location>
        <begin position="948"/>
        <end position="968"/>
    </location>
</feature>
<feature type="transmembrane region" description="Helical" evidence="2">
    <location>
        <begin position="778"/>
        <end position="799"/>
    </location>
</feature>
<feature type="transmembrane region" description="Helical" evidence="2">
    <location>
        <begin position="673"/>
        <end position="693"/>
    </location>
</feature>
<feature type="transmembrane region" description="Helical" evidence="2">
    <location>
        <begin position="1194"/>
        <end position="1212"/>
    </location>
</feature>